<dbReference type="SUPFAM" id="SSF54637">
    <property type="entry name" value="Thioesterase/thiol ester dehydrase-isomerase"/>
    <property type="match status" value="2"/>
</dbReference>
<dbReference type="InterPro" id="IPR029069">
    <property type="entry name" value="HotDog_dom_sf"/>
</dbReference>
<dbReference type="EMBL" id="KB467898">
    <property type="protein sequence ID" value="PCH36958.1"/>
    <property type="molecule type" value="Genomic_DNA"/>
</dbReference>
<name>A0A2H3JGW2_WOLCO</name>
<feature type="domain" description="Peroxisomal multifunctional enzyme type 2-like N-terminal" evidence="2">
    <location>
        <begin position="21"/>
        <end position="157"/>
    </location>
</feature>
<gene>
    <name evidence="3" type="ORF">WOLCODRAFT_140658</name>
</gene>
<accession>A0A2H3JGW2</accession>
<dbReference type="AlphaFoldDB" id="A0A2H3JGW2"/>
<dbReference type="InterPro" id="IPR054357">
    <property type="entry name" value="MFE-2_N"/>
</dbReference>
<proteinExistence type="predicted"/>
<protein>
    <submittedName>
        <fullName evidence="3">Peroxisomal dehydratase</fullName>
    </submittedName>
</protein>
<sequence>MSQADLEKALGFQEDDQEVSWNQRDLLLYAAGIGAKRDEYAIVNELDKSWAPFPTYPVVLGFKGTSQGVVDFRQLMRSGKKVPGLPDFDPNRVVHGTQSIEILRPLPASGEKGWKLKKRIVGINENKSGIVVENESILLDPQGTPYAKLYSATFNVGAKATGKSFSKRIAGAPQAKPVPKDRKPDWVLTDTTTPEQAIIYRLSGDYNMLHIDPSIGKAAGFGGVILHGLSTFGFAARALVNALGGGDPRSLRLFGLRFTSPVRPGDALETAVWEVGAGPDGTVEVTFVTTNLSTGKVCLGNGIAYVKKAEKARL</sequence>
<reference evidence="3 4" key="1">
    <citation type="journal article" date="2012" name="Science">
        <title>The Paleozoic origin of enzymatic lignin decomposition reconstructed from 31 fungal genomes.</title>
        <authorList>
            <person name="Floudas D."/>
            <person name="Binder M."/>
            <person name="Riley R."/>
            <person name="Barry K."/>
            <person name="Blanchette R.A."/>
            <person name="Henrissat B."/>
            <person name="Martinez A.T."/>
            <person name="Otillar R."/>
            <person name="Spatafora J.W."/>
            <person name="Yadav J.S."/>
            <person name="Aerts A."/>
            <person name="Benoit I."/>
            <person name="Boyd A."/>
            <person name="Carlson A."/>
            <person name="Copeland A."/>
            <person name="Coutinho P.M."/>
            <person name="de Vries R.P."/>
            <person name="Ferreira P."/>
            <person name="Findley K."/>
            <person name="Foster B."/>
            <person name="Gaskell J."/>
            <person name="Glotzer D."/>
            <person name="Gorecki P."/>
            <person name="Heitman J."/>
            <person name="Hesse C."/>
            <person name="Hori C."/>
            <person name="Igarashi K."/>
            <person name="Jurgens J.A."/>
            <person name="Kallen N."/>
            <person name="Kersten P."/>
            <person name="Kohler A."/>
            <person name="Kuees U."/>
            <person name="Kumar T.K.A."/>
            <person name="Kuo A."/>
            <person name="LaButti K."/>
            <person name="Larrondo L.F."/>
            <person name="Lindquist E."/>
            <person name="Ling A."/>
            <person name="Lombard V."/>
            <person name="Lucas S."/>
            <person name="Lundell T."/>
            <person name="Martin R."/>
            <person name="McLaughlin D.J."/>
            <person name="Morgenstern I."/>
            <person name="Morin E."/>
            <person name="Murat C."/>
            <person name="Nagy L.G."/>
            <person name="Nolan M."/>
            <person name="Ohm R.A."/>
            <person name="Patyshakuliyeva A."/>
            <person name="Rokas A."/>
            <person name="Ruiz-Duenas F.J."/>
            <person name="Sabat G."/>
            <person name="Salamov A."/>
            <person name="Samejima M."/>
            <person name="Schmutz J."/>
            <person name="Slot J.C."/>
            <person name="St John F."/>
            <person name="Stenlid J."/>
            <person name="Sun H."/>
            <person name="Sun S."/>
            <person name="Syed K."/>
            <person name="Tsang A."/>
            <person name="Wiebenga A."/>
            <person name="Young D."/>
            <person name="Pisabarro A."/>
            <person name="Eastwood D.C."/>
            <person name="Martin F."/>
            <person name="Cullen D."/>
            <person name="Grigoriev I.V."/>
            <person name="Hibbett D.S."/>
        </authorList>
    </citation>
    <scope>NUCLEOTIDE SEQUENCE [LARGE SCALE GENOMIC DNA]</scope>
    <source>
        <strain evidence="3 4">MD-104</strain>
    </source>
</reference>
<dbReference type="Gene3D" id="3.10.129.10">
    <property type="entry name" value="Hotdog Thioesterase"/>
    <property type="match status" value="1"/>
</dbReference>
<dbReference type="CDD" id="cd03448">
    <property type="entry name" value="HDE_HSD"/>
    <property type="match status" value="1"/>
</dbReference>
<evidence type="ECO:0000259" key="1">
    <source>
        <dbReference type="Pfam" id="PF01575"/>
    </source>
</evidence>
<dbReference type="InterPro" id="IPR002539">
    <property type="entry name" value="MaoC-like_dom"/>
</dbReference>
<dbReference type="Proteomes" id="UP000218811">
    <property type="component" value="Unassembled WGS sequence"/>
</dbReference>
<dbReference type="GO" id="GO:0006635">
    <property type="term" value="P:fatty acid beta-oxidation"/>
    <property type="evidence" value="ECO:0007669"/>
    <property type="project" value="TreeGrafter"/>
</dbReference>
<dbReference type="GO" id="GO:0044594">
    <property type="term" value="F:17-beta-hydroxysteroid dehydrogenase (NAD+) activity"/>
    <property type="evidence" value="ECO:0007669"/>
    <property type="project" value="TreeGrafter"/>
</dbReference>
<dbReference type="GO" id="GO:0004300">
    <property type="term" value="F:enoyl-CoA hydratase activity"/>
    <property type="evidence" value="ECO:0007669"/>
    <property type="project" value="TreeGrafter"/>
</dbReference>
<dbReference type="Pfam" id="PF22622">
    <property type="entry name" value="MFE-2_hydrat-2_N"/>
    <property type="match status" value="1"/>
</dbReference>
<evidence type="ECO:0000259" key="2">
    <source>
        <dbReference type="Pfam" id="PF22622"/>
    </source>
</evidence>
<dbReference type="OMA" id="FKHTDQE"/>
<organism evidence="3 4">
    <name type="scientific">Wolfiporia cocos (strain MD-104)</name>
    <name type="common">Brown rot fungus</name>
    <dbReference type="NCBI Taxonomy" id="742152"/>
    <lineage>
        <taxon>Eukaryota</taxon>
        <taxon>Fungi</taxon>
        <taxon>Dikarya</taxon>
        <taxon>Basidiomycota</taxon>
        <taxon>Agaricomycotina</taxon>
        <taxon>Agaricomycetes</taxon>
        <taxon>Polyporales</taxon>
        <taxon>Phaeolaceae</taxon>
        <taxon>Wolfiporia</taxon>
    </lineage>
</organism>
<dbReference type="PANTHER" id="PTHR13078:SF57">
    <property type="entry name" value="DEHYDRATASE, PUTATIVE (AFU_ORTHOLOGUE AFUA_5G00640)-RELATED"/>
    <property type="match status" value="1"/>
</dbReference>
<dbReference type="GO" id="GO:0003857">
    <property type="term" value="F:(3S)-3-hydroxyacyl-CoA dehydrogenase (NAD+) activity"/>
    <property type="evidence" value="ECO:0007669"/>
    <property type="project" value="TreeGrafter"/>
</dbReference>
<evidence type="ECO:0000313" key="3">
    <source>
        <dbReference type="EMBL" id="PCH36958.1"/>
    </source>
</evidence>
<feature type="domain" description="MaoC-like" evidence="1">
    <location>
        <begin position="181"/>
        <end position="291"/>
    </location>
</feature>
<dbReference type="STRING" id="742152.A0A2H3JGW2"/>
<keyword evidence="4" id="KW-1185">Reference proteome</keyword>
<dbReference type="PANTHER" id="PTHR13078">
    <property type="entry name" value="PEROXISOMAL MULTIFUNCTIONAL ENZYME TYPE 2-RELATED"/>
    <property type="match status" value="1"/>
</dbReference>
<dbReference type="OrthoDB" id="60204at2759"/>
<evidence type="ECO:0000313" key="4">
    <source>
        <dbReference type="Proteomes" id="UP000218811"/>
    </source>
</evidence>
<dbReference type="GO" id="GO:0005777">
    <property type="term" value="C:peroxisome"/>
    <property type="evidence" value="ECO:0007669"/>
    <property type="project" value="TreeGrafter"/>
</dbReference>
<dbReference type="Pfam" id="PF01575">
    <property type="entry name" value="MaoC_dehydratas"/>
    <property type="match status" value="1"/>
</dbReference>